<keyword evidence="6" id="KW-1185">Reference proteome</keyword>
<evidence type="ECO:0000256" key="1">
    <source>
        <dbReference type="ARBA" id="ARBA00010638"/>
    </source>
</evidence>
<name>A0ABY2TIX3_9BACT</name>
<dbReference type="PANTHER" id="PTHR23407:SF1">
    <property type="entry name" value="5-FORMYLTETRAHYDROFOLATE CYCLO-LIGASE"/>
    <property type="match status" value="1"/>
</dbReference>
<dbReference type="RefSeq" id="WP_137623997.1">
    <property type="nucleotide sequence ID" value="NZ_NXLY01000008.1"/>
</dbReference>
<dbReference type="InterPro" id="IPR037171">
    <property type="entry name" value="NagB/RpiA_transferase-like"/>
</dbReference>
<keyword evidence="4" id="KW-0460">Magnesium</keyword>
<keyword evidence="2 4" id="KW-0547">Nucleotide-binding</keyword>
<evidence type="ECO:0000256" key="2">
    <source>
        <dbReference type="ARBA" id="ARBA00022741"/>
    </source>
</evidence>
<comment type="cofactor">
    <cofactor evidence="4">
        <name>Mg(2+)</name>
        <dbReference type="ChEBI" id="CHEBI:18420"/>
    </cofactor>
</comment>
<dbReference type="PANTHER" id="PTHR23407">
    <property type="entry name" value="ATPASE INHIBITOR/5-FORMYLTETRAHYDROFOLATE CYCLO-LIGASE"/>
    <property type="match status" value="1"/>
</dbReference>
<comment type="catalytic activity">
    <reaction evidence="4">
        <text>(6S)-5-formyl-5,6,7,8-tetrahydrofolate + ATP = (6R)-5,10-methenyltetrahydrofolate + ADP + phosphate</text>
        <dbReference type="Rhea" id="RHEA:10488"/>
        <dbReference type="ChEBI" id="CHEBI:30616"/>
        <dbReference type="ChEBI" id="CHEBI:43474"/>
        <dbReference type="ChEBI" id="CHEBI:57455"/>
        <dbReference type="ChEBI" id="CHEBI:57457"/>
        <dbReference type="ChEBI" id="CHEBI:456216"/>
        <dbReference type="EC" id="6.3.3.2"/>
    </reaction>
</comment>
<dbReference type="Gene3D" id="3.40.50.10420">
    <property type="entry name" value="NagB/RpiA/CoA transferase-like"/>
    <property type="match status" value="1"/>
</dbReference>
<keyword evidence="3 4" id="KW-0067">ATP-binding</keyword>
<dbReference type="InterPro" id="IPR002698">
    <property type="entry name" value="FTHF_cligase"/>
</dbReference>
<evidence type="ECO:0000313" key="6">
    <source>
        <dbReference type="Proteomes" id="UP000309584"/>
    </source>
</evidence>
<dbReference type="Pfam" id="PF01812">
    <property type="entry name" value="5-FTHF_cyc-lig"/>
    <property type="match status" value="1"/>
</dbReference>
<dbReference type="EC" id="6.3.3.2" evidence="4"/>
<comment type="caution">
    <text evidence="5">The sequence shown here is derived from an EMBL/GenBank/DDBJ whole genome shotgun (WGS) entry which is preliminary data.</text>
</comment>
<organism evidence="5 6">
    <name type="scientific">Campylobacter taeniopygiae</name>
    <dbReference type="NCBI Taxonomy" id="2510188"/>
    <lineage>
        <taxon>Bacteria</taxon>
        <taxon>Pseudomonadati</taxon>
        <taxon>Campylobacterota</taxon>
        <taxon>Epsilonproteobacteria</taxon>
        <taxon>Campylobacterales</taxon>
        <taxon>Campylobacteraceae</taxon>
        <taxon>Campylobacter</taxon>
    </lineage>
</organism>
<dbReference type="InterPro" id="IPR024185">
    <property type="entry name" value="FTHF_cligase-like_sf"/>
</dbReference>
<evidence type="ECO:0000256" key="4">
    <source>
        <dbReference type="RuleBase" id="RU361279"/>
    </source>
</evidence>
<evidence type="ECO:0000256" key="3">
    <source>
        <dbReference type="ARBA" id="ARBA00022840"/>
    </source>
</evidence>
<protein>
    <recommendedName>
        <fullName evidence="4">5-formyltetrahydrofolate cyclo-ligase</fullName>
        <ecNumber evidence="4">6.3.3.2</ecNumber>
    </recommendedName>
</protein>
<accession>A0ABY2TIX3</accession>
<dbReference type="EMBL" id="NXLY01000008">
    <property type="protein sequence ID" value="TKX33921.1"/>
    <property type="molecule type" value="Genomic_DNA"/>
</dbReference>
<proteinExistence type="inferred from homology"/>
<dbReference type="Proteomes" id="UP000309584">
    <property type="component" value="Unassembled WGS sequence"/>
</dbReference>
<evidence type="ECO:0000313" key="5">
    <source>
        <dbReference type="EMBL" id="TKX33921.1"/>
    </source>
</evidence>
<comment type="similarity">
    <text evidence="1 4">Belongs to the 5-formyltetrahydrofolate cyclo-ligase family.</text>
</comment>
<gene>
    <name evidence="5" type="ORF">CQA75_05350</name>
</gene>
<sequence>MQKIHFRALQKTKLKRHPNLYFKQDFQIFQECFHIIKKLKAKRILIFIPLAYEPNLVKFRHLLSKKCILFVPFMQDKSLKIVKLRLPFVKKRFGILEPMNSFLEAKIDLAIVPVIGIDKNLKRIGHGQGFYDRFFSNLHYKPNIIFTQSIHALSEKEITQEHDIMGEFYINPYRKYYRKERKNDRVDNRICIRYNRHRNRIPNC</sequence>
<dbReference type="SUPFAM" id="SSF100950">
    <property type="entry name" value="NagB/RpiA/CoA transferase-like"/>
    <property type="match status" value="1"/>
</dbReference>
<keyword evidence="4" id="KW-0479">Metal-binding</keyword>
<reference evidence="5 6" key="1">
    <citation type="submission" date="2018-05" db="EMBL/GenBank/DDBJ databases">
        <title>Novel Campyloabacter and Helicobacter Species and Strains.</title>
        <authorList>
            <person name="Mannion A.J."/>
            <person name="Shen Z."/>
            <person name="Fox J.G."/>
        </authorList>
    </citation>
    <scope>NUCLEOTIDE SEQUENCE [LARGE SCALE GENOMIC DNA]</scope>
    <source>
        <strain evidence="6">MIT10-5678</strain>
    </source>
</reference>
<dbReference type="NCBIfam" id="TIGR02727">
    <property type="entry name" value="MTHFS_bact"/>
    <property type="match status" value="1"/>
</dbReference>